<protein>
    <submittedName>
        <fullName evidence="2">Uncharacterized protein</fullName>
    </submittedName>
</protein>
<evidence type="ECO:0000256" key="1">
    <source>
        <dbReference type="SAM" id="Phobius"/>
    </source>
</evidence>
<comment type="caution">
    <text evidence="2">The sequence shown here is derived from an EMBL/GenBank/DDBJ whole genome shotgun (WGS) entry which is preliminary data.</text>
</comment>
<reference evidence="2" key="2">
    <citation type="journal article" date="2021" name="PeerJ">
        <title>Extensive microbial diversity within the chicken gut microbiome revealed by metagenomics and culture.</title>
        <authorList>
            <person name="Gilroy R."/>
            <person name="Ravi A."/>
            <person name="Getino M."/>
            <person name="Pursley I."/>
            <person name="Horton D.L."/>
            <person name="Alikhan N.F."/>
            <person name="Baker D."/>
            <person name="Gharbi K."/>
            <person name="Hall N."/>
            <person name="Watson M."/>
            <person name="Adriaenssens E.M."/>
            <person name="Foster-Nyarko E."/>
            <person name="Jarju S."/>
            <person name="Secka A."/>
            <person name="Antonio M."/>
            <person name="Oren A."/>
            <person name="Chaudhuri R.R."/>
            <person name="La Ragione R."/>
            <person name="Hildebrand F."/>
            <person name="Pallen M.J."/>
        </authorList>
    </citation>
    <scope>NUCLEOTIDE SEQUENCE</scope>
    <source>
        <strain evidence="2">CHK197-8231</strain>
    </source>
</reference>
<sequence length="173" mass="18249">MTNGKEKRDQKNVLIGTLLAAVLIMAIGYAALAQRLTINGTATISSEWNIAITDAKESSEGKVGNPVVSGIDHTTTTATFNVGFTTPGESTVIDVTVHNGGTLDAELESIQITPSEEESNLKFEVIGVSEGDPLTQGQDQVVKVKVTFEDDGTGQLPTVKTNTATIILNYVQA</sequence>
<dbReference type="AlphaFoldDB" id="A0A9D1L1Y6"/>
<gene>
    <name evidence="2" type="ORF">IAD49_00005</name>
</gene>
<organism evidence="2 3">
    <name type="scientific">Candidatus Fimihabitans intestinipullorum</name>
    <dbReference type="NCBI Taxonomy" id="2840820"/>
    <lineage>
        <taxon>Bacteria</taxon>
        <taxon>Bacillati</taxon>
        <taxon>Mycoplasmatota</taxon>
        <taxon>Mycoplasmatota incertae sedis</taxon>
        <taxon>Candidatus Fimihabitans</taxon>
    </lineage>
</organism>
<evidence type="ECO:0000313" key="2">
    <source>
        <dbReference type="EMBL" id="HIU21954.1"/>
    </source>
</evidence>
<feature type="transmembrane region" description="Helical" evidence="1">
    <location>
        <begin position="12"/>
        <end position="32"/>
    </location>
</feature>
<reference evidence="2" key="1">
    <citation type="submission" date="2020-10" db="EMBL/GenBank/DDBJ databases">
        <authorList>
            <person name="Gilroy R."/>
        </authorList>
    </citation>
    <scope>NUCLEOTIDE SEQUENCE</scope>
    <source>
        <strain evidence="2">CHK197-8231</strain>
    </source>
</reference>
<keyword evidence="1" id="KW-0812">Transmembrane</keyword>
<name>A0A9D1L1Y6_9BACT</name>
<dbReference type="EMBL" id="DVML01000001">
    <property type="protein sequence ID" value="HIU21954.1"/>
    <property type="molecule type" value="Genomic_DNA"/>
</dbReference>
<keyword evidence="1" id="KW-0472">Membrane</keyword>
<accession>A0A9D1L1Y6</accession>
<evidence type="ECO:0000313" key="3">
    <source>
        <dbReference type="Proteomes" id="UP000824087"/>
    </source>
</evidence>
<dbReference type="Proteomes" id="UP000824087">
    <property type="component" value="Unassembled WGS sequence"/>
</dbReference>
<keyword evidence="1" id="KW-1133">Transmembrane helix</keyword>
<proteinExistence type="predicted"/>